<dbReference type="PRINTS" id="PR00111">
    <property type="entry name" value="ABHYDROLASE"/>
</dbReference>
<gene>
    <name evidence="2" type="ORF">PYS65_05675</name>
</gene>
<accession>A0ABY8JWB3</accession>
<sequence>MTPPLPTETGATSRHVQVDGTVVHVHEAGSGPTLLCIHGGAPGATGWANFGQNVATWARGFRVLVVDLPGFGESDWVEASDGKHRAHANLFVGLLDELGISGPVHVVALATGGAVAMRMAIDHPDRVARLVLVSSAGGLSLFDASPTEGERAIREYYSGTGPSLEKMRHYLALTVSDPALVTDELVEARHQNSITPQALEGSRHRGRPHPSDAVWQEAPSIRARTLIVWGRDNRVKGYDNGLFLLNRIPDSELHIYSGAGLWVPFERAARFERLVSDFLLTD</sequence>
<dbReference type="Proteomes" id="UP001216440">
    <property type="component" value="Chromosome"/>
</dbReference>
<dbReference type="Pfam" id="PF00561">
    <property type="entry name" value="Abhydrolase_1"/>
    <property type="match status" value="1"/>
</dbReference>
<reference evidence="2 3" key="1">
    <citation type="submission" date="2023-03" db="EMBL/GenBank/DDBJ databases">
        <authorList>
            <person name="Mo P."/>
        </authorList>
    </citation>
    <scope>NUCLEOTIDE SEQUENCE [LARGE SCALE GENOMIC DNA]</scope>
    <source>
        <strain evidence="2 3">HUAS 5</strain>
    </source>
</reference>
<organism evidence="2 3">
    <name type="scientific">Streptomyces cathayae</name>
    <dbReference type="NCBI Taxonomy" id="3031124"/>
    <lineage>
        <taxon>Bacteria</taxon>
        <taxon>Bacillati</taxon>
        <taxon>Actinomycetota</taxon>
        <taxon>Actinomycetes</taxon>
        <taxon>Kitasatosporales</taxon>
        <taxon>Streptomycetaceae</taxon>
        <taxon>Streptomyces</taxon>
    </lineage>
</organism>
<dbReference type="RefSeq" id="WP_279332678.1">
    <property type="nucleotide sequence ID" value="NZ_CP121682.1"/>
</dbReference>
<feature type="domain" description="AB hydrolase-1" evidence="1">
    <location>
        <begin position="32"/>
        <end position="144"/>
    </location>
</feature>
<keyword evidence="3" id="KW-1185">Reference proteome</keyword>
<dbReference type="InterPro" id="IPR029058">
    <property type="entry name" value="AB_hydrolase_fold"/>
</dbReference>
<evidence type="ECO:0000313" key="2">
    <source>
        <dbReference type="EMBL" id="WGD39663.1"/>
    </source>
</evidence>
<dbReference type="EMBL" id="CP121682">
    <property type="protein sequence ID" value="WGD39663.1"/>
    <property type="molecule type" value="Genomic_DNA"/>
</dbReference>
<keyword evidence="2" id="KW-0378">Hydrolase</keyword>
<dbReference type="Gene3D" id="3.40.50.1820">
    <property type="entry name" value="alpha/beta hydrolase"/>
    <property type="match status" value="1"/>
</dbReference>
<dbReference type="InterPro" id="IPR000073">
    <property type="entry name" value="AB_hydrolase_1"/>
</dbReference>
<evidence type="ECO:0000313" key="3">
    <source>
        <dbReference type="Proteomes" id="UP001216440"/>
    </source>
</evidence>
<protein>
    <submittedName>
        <fullName evidence="2">Alpha/beta fold hydrolase</fullName>
    </submittedName>
</protein>
<dbReference type="PANTHER" id="PTHR46438:SF11">
    <property type="entry name" value="LIPASE-RELATED"/>
    <property type="match status" value="1"/>
</dbReference>
<evidence type="ECO:0000259" key="1">
    <source>
        <dbReference type="Pfam" id="PF00561"/>
    </source>
</evidence>
<dbReference type="PANTHER" id="PTHR46438">
    <property type="entry name" value="ALPHA/BETA-HYDROLASES SUPERFAMILY PROTEIN"/>
    <property type="match status" value="1"/>
</dbReference>
<proteinExistence type="predicted"/>
<dbReference type="SUPFAM" id="SSF53474">
    <property type="entry name" value="alpha/beta-Hydrolases"/>
    <property type="match status" value="1"/>
</dbReference>
<dbReference type="GO" id="GO:0016787">
    <property type="term" value="F:hydrolase activity"/>
    <property type="evidence" value="ECO:0007669"/>
    <property type="project" value="UniProtKB-KW"/>
</dbReference>
<name>A0ABY8JWB3_9ACTN</name>